<keyword evidence="1" id="KW-1185">Reference proteome</keyword>
<gene>
    <name evidence="2" type="primary">LOC100205918</name>
</gene>
<accession>A0ABM4CHP5</accession>
<dbReference type="Gene3D" id="3.80.10.10">
    <property type="entry name" value="Ribonuclease Inhibitor"/>
    <property type="match status" value="1"/>
</dbReference>
<evidence type="ECO:0000313" key="2">
    <source>
        <dbReference type="RefSeq" id="XP_065661244.1"/>
    </source>
</evidence>
<organism evidence="1 2">
    <name type="scientific">Hydra vulgaris</name>
    <name type="common">Hydra</name>
    <name type="synonym">Hydra attenuata</name>
    <dbReference type="NCBI Taxonomy" id="6087"/>
    <lineage>
        <taxon>Eukaryota</taxon>
        <taxon>Metazoa</taxon>
        <taxon>Cnidaria</taxon>
        <taxon>Hydrozoa</taxon>
        <taxon>Hydroidolina</taxon>
        <taxon>Anthoathecata</taxon>
        <taxon>Aplanulata</taxon>
        <taxon>Hydridae</taxon>
        <taxon>Hydra</taxon>
    </lineage>
</organism>
<reference evidence="2" key="1">
    <citation type="submission" date="2025-08" db="UniProtKB">
        <authorList>
            <consortium name="RefSeq"/>
        </authorList>
    </citation>
    <scope>IDENTIFICATION</scope>
</reference>
<dbReference type="PANTHER" id="PTHR24114:SF50">
    <property type="entry name" value="RNI-LIKE PROTEIN"/>
    <property type="match status" value="1"/>
</dbReference>
<dbReference type="PANTHER" id="PTHR24114">
    <property type="entry name" value="LEUCINE RICH REPEAT FAMILY PROTEIN"/>
    <property type="match status" value="1"/>
</dbReference>
<dbReference type="InterPro" id="IPR052394">
    <property type="entry name" value="LRR-containing"/>
</dbReference>
<name>A0ABM4CHP5_HYDVU</name>
<dbReference type="SMART" id="SM00368">
    <property type="entry name" value="LRR_RI"/>
    <property type="match status" value="7"/>
</dbReference>
<dbReference type="InterPro" id="IPR032675">
    <property type="entry name" value="LRR_dom_sf"/>
</dbReference>
<evidence type="ECO:0000313" key="1">
    <source>
        <dbReference type="Proteomes" id="UP001652625"/>
    </source>
</evidence>
<proteinExistence type="predicted"/>
<dbReference type="Proteomes" id="UP001652625">
    <property type="component" value="Chromosome 09"/>
</dbReference>
<dbReference type="RefSeq" id="XP_065661244.1">
    <property type="nucleotide sequence ID" value="XM_065805172.1"/>
</dbReference>
<dbReference type="InterPro" id="IPR001611">
    <property type="entry name" value="Leu-rich_rpt"/>
</dbReference>
<protein>
    <submittedName>
        <fullName evidence="2">Leucine-rich repeat-containing protein 74A isoform X4</fullName>
    </submittedName>
</protein>
<dbReference type="SUPFAM" id="SSF52047">
    <property type="entry name" value="RNI-like"/>
    <property type="match status" value="1"/>
</dbReference>
<dbReference type="InterPro" id="IPR011992">
    <property type="entry name" value="EF-hand-dom_pair"/>
</dbReference>
<dbReference type="GeneID" id="100205918"/>
<dbReference type="SUPFAM" id="SSF47473">
    <property type="entry name" value="EF-hand"/>
    <property type="match status" value="1"/>
</dbReference>
<sequence>MAENLDKRNEEYETDIDTKDHLDLYDATGRSAYFEACIRYSVIPITHFLNKMTEEEMNLQYYGAGAKGAKAISAALLNLSANFMGPEGCRYVSEMLHQNISLKRLNISKNNFGDSVGQYLCDAFKNNFKLTWLDLSSNGLSDKVAAAISPGIDGNDALEYLNLSWNQFRGKAMQNIAMGLRANCALKVLDISWNGFSNEGAIGLAEALKINNTLIELDISNNRISMNGCIAIAKSLDINNTLEVLKMNFNPITPNGANTLLNSISNKSDSAIKEIHLKGVLVQHEFIEKYEALKRTKNITVQANFHVLPQIEIIRNYTEKNKELWIRSFSEFDPTFSNMVTIAQFDQVLQKIGLNFSVEERMPLLAKLKKNSQGKVNYMKPKLGFSKAYSNPVEN</sequence>
<dbReference type="Pfam" id="PF13516">
    <property type="entry name" value="LRR_6"/>
    <property type="match status" value="6"/>
</dbReference>
<dbReference type="Gene3D" id="1.10.238.10">
    <property type="entry name" value="EF-hand"/>
    <property type="match status" value="1"/>
</dbReference>